<gene>
    <name evidence="2" type="ORF">DW975_07025</name>
</gene>
<evidence type="ECO:0000313" key="2">
    <source>
        <dbReference type="EMBL" id="RGZ75296.1"/>
    </source>
</evidence>
<comment type="caution">
    <text evidence="2">The sequence shown here is derived from an EMBL/GenBank/DDBJ whole genome shotgun (WGS) entry which is preliminary data.</text>
</comment>
<evidence type="ECO:0000256" key="1">
    <source>
        <dbReference type="SAM" id="MobiDB-lite"/>
    </source>
</evidence>
<dbReference type="AlphaFoldDB" id="A0A413PGY8"/>
<feature type="region of interest" description="Disordered" evidence="1">
    <location>
        <begin position="111"/>
        <end position="225"/>
    </location>
</feature>
<accession>A0A413PGY8</accession>
<organism evidence="2 3">
    <name type="scientific">Agathobacter rectalis</name>
    <dbReference type="NCBI Taxonomy" id="39491"/>
    <lineage>
        <taxon>Bacteria</taxon>
        <taxon>Bacillati</taxon>
        <taxon>Bacillota</taxon>
        <taxon>Clostridia</taxon>
        <taxon>Lachnospirales</taxon>
        <taxon>Lachnospiraceae</taxon>
        <taxon>Agathobacter</taxon>
    </lineage>
</organism>
<evidence type="ECO:0000313" key="3">
    <source>
        <dbReference type="Proteomes" id="UP000283431"/>
    </source>
</evidence>
<protein>
    <submittedName>
        <fullName evidence="2">Replication protein</fullName>
    </submittedName>
</protein>
<reference evidence="2 3" key="1">
    <citation type="submission" date="2018-08" db="EMBL/GenBank/DDBJ databases">
        <title>A genome reference for cultivated species of the human gut microbiota.</title>
        <authorList>
            <person name="Zou Y."/>
            <person name="Xue W."/>
            <person name="Luo G."/>
        </authorList>
    </citation>
    <scope>NUCLEOTIDE SEQUENCE [LARGE SCALE GENOMIC DNA]</scope>
    <source>
        <strain evidence="2 3">AM48-7</strain>
    </source>
</reference>
<dbReference type="Proteomes" id="UP000283431">
    <property type="component" value="Unassembled WGS sequence"/>
</dbReference>
<feature type="compositionally biased region" description="Basic and acidic residues" evidence="1">
    <location>
        <begin position="150"/>
        <end position="160"/>
    </location>
</feature>
<dbReference type="EMBL" id="QSEN01000010">
    <property type="protein sequence ID" value="RGZ75296.1"/>
    <property type="molecule type" value="Genomic_DNA"/>
</dbReference>
<name>A0A413PGY8_9FIRM</name>
<proteinExistence type="predicted"/>
<feature type="compositionally biased region" description="Low complexity" evidence="1">
    <location>
        <begin position="113"/>
        <end position="136"/>
    </location>
</feature>
<sequence>MKKTSVQSNINLETLAGGAFAEKLNEALMQVAENIQNPNTEATTKRQIQITLKFAPNKTRQLVSTQIAVTTKLAATEAIDTQMIMGINMRTGQIEIAEYDGQIRGQMSFSDLQTQEPEAEPAQATAPAANETQPAAGAEEQQPTPTGKPLDLKNRNKKPAEVPADQEQEKAEAAAGELVPGRDFDPETGEVFENGRPPVDQPTAAEQPKSNQHKVITMGQKAVNA</sequence>